<feature type="coiled-coil region" evidence="6">
    <location>
        <begin position="266"/>
        <end position="300"/>
    </location>
</feature>
<keyword evidence="6" id="KW-0175">Coiled coil</keyword>
<dbReference type="GO" id="GO:1990281">
    <property type="term" value="C:efflux pump complex"/>
    <property type="evidence" value="ECO:0007669"/>
    <property type="project" value="TreeGrafter"/>
</dbReference>
<dbReference type="Gene3D" id="1.20.1600.10">
    <property type="entry name" value="Outer membrane efflux proteins (OEP)"/>
    <property type="match status" value="2"/>
</dbReference>
<evidence type="ECO:0000256" key="2">
    <source>
        <dbReference type="ARBA" id="ARBA00022452"/>
    </source>
</evidence>
<dbReference type="GO" id="GO:0015288">
    <property type="term" value="F:porin activity"/>
    <property type="evidence" value="ECO:0007669"/>
    <property type="project" value="TreeGrafter"/>
</dbReference>
<dbReference type="GO" id="GO:0009279">
    <property type="term" value="C:cell outer membrane"/>
    <property type="evidence" value="ECO:0007669"/>
    <property type="project" value="UniProtKB-SubCell"/>
</dbReference>
<keyword evidence="3" id="KW-0812">Transmembrane</keyword>
<dbReference type="PANTHER" id="PTHR30026">
    <property type="entry name" value="OUTER MEMBRANE PROTEIN TOLC"/>
    <property type="match status" value="1"/>
</dbReference>
<proteinExistence type="predicted"/>
<accession>A0A3M8DEY4</accession>
<dbReference type="AlphaFoldDB" id="A0A3M8DEY4"/>
<reference evidence="8 9" key="1">
    <citation type="submission" date="2018-10" db="EMBL/GenBank/DDBJ databases">
        <title>Phylogenomics of Brevibacillus.</title>
        <authorList>
            <person name="Dunlap C."/>
        </authorList>
    </citation>
    <scope>NUCLEOTIDE SEQUENCE [LARGE SCALE GENOMIC DNA]</scope>
    <source>
        <strain evidence="8 9">JCM 15774</strain>
    </source>
</reference>
<evidence type="ECO:0000256" key="4">
    <source>
        <dbReference type="ARBA" id="ARBA00023136"/>
    </source>
</evidence>
<evidence type="ECO:0000313" key="8">
    <source>
        <dbReference type="EMBL" id="RNB86548.1"/>
    </source>
</evidence>
<keyword evidence="7" id="KW-0732">Signal</keyword>
<name>A0A3M8DEY4_9BACL</name>
<feature type="coiled-coil region" evidence="6">
    <location>
        <begin position="151"/>
        <end position="185"/>
    </location>
</feature>
<sequence length="352" mass="39227">MKPTLFKPLFSTTLIASLLLSASPAFAASADVVAAAAPVQVDELTLDSAVEKALKSSVELELLKLDLSNTYYNSRLTLIDTRAIREDSIYSLDDAESKYEDEAGARRDYLVANATWKAQEDALRLDVQKAYFEVQAAQEKVELQKKYIKVLDSTQKSSRDAKDTLDELESAYQEALAKLNGLLGEAANKEWKLVPADLTSVSLSPLEEIQQKAFAKRPDMVTVAAEKTFAQAKVNYINNYASLSTFPGRIAQNDLRKAELLYTLAQKKAEQEVKASYEKVNEAKEAWEKIKASHQSAEEQYREAYRSYLGGQKTLAEFADEEEEWLKSTTKTIESAYAYNVAVAAFLQSTGY</sequence>
<evidence type="ECO:0000256" key="6">
    <source>
        <dbReference type="SAM" id="Coils"/>
    </source>
</evidence>
<keyword evidence="9" id="KW-1185">Reference proteome</keyword>
<dbReference type="RefSeq" id="WP_122923523.1">
    <property type="nucleotide sequence ID" value="NZ_RHHU01000005.1"/>
</dbReference>
<keyword evidence="5" id="KW-0998">Cell outer membrane</keyword>
<keyword evidence="4" id="KW-0472">Membrane</keyword>
<protein>
    <submittedName>
        <fullName evidence="8">TolC family protein</fullName>
    </submittedName>
</protein>
<organism evidence="8 9">
    <name type="scientific">Brevibacillus nitrificans</name>
    <dbReference type="NCBI Taxonomy" id="651560"/>
    <lineage>
        <taxon>Bacteria</taxon>
        <taxon>Bacillati</taxon>
        <taxon>Bacillota</taxon>
        <taxon>Bacilli</taxon>
        <taxon>Bacillales</taxon>
        <taxon>Paenibacillaceae</taxon>
        <taxon>Brevibacillus</taxon>
    </lineage>
</organism>
<evidence type="ECO:0000256" key="5">
    <source>
        <dbReference type="ARBA" id="ARBA00023237"/>
    </source>
</evidence>
<evidence type="ECO:0000256" key="3">
    <source>
        <dbReference type="ARBA" id="ARBA00022692"/>
    </source>
</evidence>
<comment type="caution">
    <text evidence="8">The sequence shown here is derived from an EMBL/GenBank/DDBJ whole genome shotgun (WGS) entry which is preliminary data.</text>
</comment>
<dbReference type="EMBL" id="RHHU01000005">
    <property type="protein sequence ID" value="RNB86548.1"/>
    <property type="molecule type" value="Genomic_DNA"/>
</dbReference>
<feature type="signal peptide" evidence="7">
    <location>
        <begin position="1"/>
        <end position="27"/>
    </location>
</feature>
<comment type="subcellular location">
    <subcellularLocation>
        <location evidence="1">Cell outer membrane</location>
    </subcellularLocation>
</comment>
<feature type="chain" id="PRO_5018226293" evidence="7">
    <location>
        <begin position="28"/>
        <end position="352"/>
    </location>
</feature>
<dbReference type="SUPFAM" id="SSF56954">
    <property type="entry name" value="Outer membrane efflux proteins (OEP)"/>
    <property type="match status" value="1"/>
</dbReference>
<dbReference type="Proteomes" id="UP000269573">
    <property type="component" value="Unassembled WGS sequence"/>
</dbReference>
<dbReference type="PANTHER" id="PTHR30026:SF20">
    <property type="entry name" value="OUTER MEMBRANE PROTEIN TOLC"/>
    <property type="match status" value="1"/>
</dbReference>
<evidence type="ECO:0000313" key="9">
    <source>
        <dbReference type="Proteomes" id="UP000269573"/>
    </source>
</evidence>
<gene>
    <name evidence="8" type="ORF">EDM59_10200</name>
</gene>
<evidence type="ECO:0000256" key="1">
    <source>
        <dbReference type="ARBA" id="ARBA00004442"/>
    </source>
</evidence>
<evidence type="ECO:0000256" key="7">
    <source>
        <dbReference type="SAM" id="SignalP"/>
    </source>
</evidence>
<dbReference type="InterPro" id="IPR051906">
    <property type="entry name" value="TolC-like"/>
</dbReference>
<keyword evidence="2" id="KW-1134">Transmembrane beta strand</keyword>
<dbReference type="GO" id="GO:0015562">
    <property type="term" value="F:efflux transmembrane transporter activity"/>
    <property type="evidence" value="ECO:0007669"/>
    <property type="project" value="InterPro"/>
</dbReference>